<sequence length="802" mass="89887">TDDMAELLLGESKLEQFLKENALKQSSSPRGPRPKLTEVRKHLTAALDRGNLKPEFLQEANLIMAKLNYVEGDYKEALNTYARVGVDDLQLAAVPPYRLRMIAEAYSTKGLCLEKLPISSSASNLHVDREQEIVTCYEKAGDIALLYLQEIERVINTNMQNRSPKPGPTTHEQELGFFLETGLQRAHVLYFKNGNLTRGVGRFRELLRAVETRTTQNLRMTIARQLAEILLRGMCEQSYWNPLEDPPHQSPLDDPLRKEKYSESTQCSEKVVKFATYIFCPQENTEEALLLLLISESMANRDAVLSRIPEHKNDRIISLQSASVVYDLLTIALGRRGQYEMLSECLERAMKFAFEEFHLWYQFALSLMAAGKSARAVKVLKECIRLKPDDATIPLLAAKLCMGSLHWLEEAERFAKTVVDLGDKTSEFKAKGYLALGLTYSLQATDASLRGMQEVLQRKALLAFQRAHSLSPTDHLAAFYLALQLAISRQIPEALGYVRQALQLQGDDANSLHLLALLLSAQKHYHDALNIIDMALSEYPENFILLFTKVKLESLCRGPDEALLTCKHMLQIWKSCYNLTNPSKDLGENFSSNLVGGWVLFCFVFSCWLGFGERGSVHATSIAASRVEQALSEVASSLQSSAPKQGPLHPWMTLAQIWLHAAEVYIGIGKPAEATACTQEAANLFPMSHYVLYMRGQVAELRGNIDEAKRWYEEALSISPTHVKSMQRLALILHQLGRYSLAEKILRDAVQVNSTAHEVWNGLGEVLQAQGNDDAATECFLTALELEASSPVVPFTIIPRVL</sequence>
<dbReference type="InterPro" id="IPR051722">
    <property type="entry name" value="Endocytosis_PI4K-reg_protein"/>
</dbReference>
<evidence type="ECO:0000256" key="6">
    <source>
        <dbReference type="ARBA" id="ARBA00022737"/>
    </source>
</evidence>
<dbReference type="AlphaFoldDB" id="A0A7K9V8Z3"/>
<evidence type="ECO:0000256" key="9">
    <source>
        <dbReference type="ARBA" id="ARBA00054379"/>
    </source>
</evidence>
<feature type="repeat" description="TPR" evidence="12">
    <location>
        <begin position="757"/>
        <end position="790"/>
    </location>
</feature>
<accession>A0A7K9V8Z3</accession>
<dbReference type="Pfam" id="PF07719">
    <property type="entry name" value="TPR_2"/>
    <property type="match status" value="1"/>
</dbReference>
<dbReference type="Pfam" id="PF12895">
    <property type="entry name" value="ANAPC3"/>
    <property type="match status" value="1"/>
</dbReference>
<feature type="domain" description="Tetratricopeptide repeat protein 7 N-terminal" evidence="13">
    <location>
        <begin position="2"/>
        <end position="346"/>
    </location>
</feature>
<dbReference type="InterPro" id="IPR011990">
    <property type="entry name" value="TPR-like_helical_dom_sf"/>
</dbReference>
<organism evidence="14 15">
    <name type="scientific">Anseranas semipalmata</name>
    <name type="common">Magpie goose</name>
    <name type="synonym">Anas semipalmata</name>
    <dbReference type="NCBI Taxonomy" id="8851"/>
    <lineage>
        <taxon>Eukaryota</taxon>
        <taxon>Metazoa</taxon>
        <taxon>Chordata</taxon>
        <taxon>Craniata</taxon>
        <taxon>Vertebrata</taxon>
        <taxon>Euteleostomi</taxon>
        <taxon>Archelosauria</taxon>
        <taxon>Archosauria</taxon>
        <taxon>Dinosauria</taxon>
        <taxon>Saurischia</taxon>
        <taxon>Theropoda</taxon>
        <taxon>Coelurosauria</taxon>
        <taxon>Aves</taxon>
        <taxon>Neognathae</taxon>
        <taxon>Galloanserae</taxon>
        <taxon>Anseriformes</taxon>
        <taxon>Anseranatidae</taxon>
        <taxon>Anseranas</taxon>
    </lineage>
</organism>
<dbReference type="SUPFAM" id="SSF48452">
    <property type="entry name" value="TPR-like"/>
    <property type="match status" value="2"/>
</dbReference>
<evidence type="ECO:0000256" key="7">
    <source>
        <dbReference type="ARBA" id="ARBA00022803"/>
    </source>
</evidence>
<dbReference type="GO" id="GO:0005829">
    <property type="term" value="C:cytosol"/>
    <property type="evidence" value="ECO:0007669"/>
    <property type="project" value="UniProtKB-SubCell"/>
</dbReference>
<dbReference type="InterPro" id="IPR013105">
    <property type="entry name" value="TPR_2"/>
</dbReference>
<evidence type="ECO:0000256" key="4">
    <source>
        <dbReference type="ARBA" id="ARBA00022490"/>
    </source>
</evidence>
<protein>
    <recommendedName>
        <fullName evidence="11">Tetratricopeptide repeat protein 7B</fullName>
    </recommendedName>
</protein>
<feature type="non-terminal residue" evidence="14">
    <location>
        <position position="802"/>
    </location>
</feature>
<comment type="subcellular location">
    <subcellularLocation>
        <location evidence="1">Cell membrane</location>
    </subcellularLocation>
    <subcellularLocation>
        <location evidence="2">Cytoplasm</location>
        <location evidence="2">Cytosol</location>
    </subcellularLocation>
</comment>
<keyword evidence="4" id="KW-0963">Cytoplasm</keyword>
<dbReference type="FunFam" id="1.25.40.10:FF:000030">
    <property type="entry name" value="Tetratricopeptide repeat domain 7B"/>
    <property type="match status" value="1"/>
</dbReference>
<keyword evidence="5" id="KW-0597">Phosphoprotein</keyword>
<proteinExistence type="predicted"/>
<dbReference type="PANTHER" id="PTHR23083:SF365">
    <property type="entry name" value="TETRATRICOPEPTIDE REPEAT PROTEIN 7B"/>
    <property type="match status" value="1"/>
</dbReference>
<keyword evidence="7 12" id="KW-0802">TPR repeat</keyword>
<dbReference type="SMART" id="SM00028">
    <property type="entry name" value="TPR"/>
    <property type="match status" value="7"/>
</dbReference>
<evidence type="ECO:0000256" key="5">
    <source>
        <dbReference type="ARBA" id="ARBA00022553"/>
    </source>
</evidence>
<comment type="subunit">
    <text evidence="10">Component of a phosphatidylinositol 4-kinase (PI4K) complex, composed of PI4KA, EFR3 (EFR3A or EFR3B), TTC7 (TTC7A or TTC7B) and HYCC (HYCC1 or HYCC2). Interacts with PI4KA, interaction is direct. Interacts with EFR3 (EFR3A or EFR3B), interaction is direct. Interacts with HYCC (HYCC1 or HYCC2), interaction is direct. Association with the PI4K complex is strongly reduced by TMEM150A.</text>
</comment>
<dbReference type="PROSITE" id="PS50005">
    <property type="entry name" value="TPR"/>
    <property type="match status" value="3"/>
</dbReference>
<feature type="repeat" description="TPR" evidence="12">
    <location>
        <begin position="689"/>
        <end position="722"/>
    </location>
</feature>
<dbReference type="PANTHER" id="PTHR23083">
    <property type="entry name" value="TETRATRICOPEPTIDE REPEAT PROTEIN, TPR"/>
    <property type="match status" value="1"/>
</dbReference>
<evidence type="ECO:0000256" key="8">
    <source>
        <dbReference type="ARBA" id="ARBA00023136"/>
    </source>
</evidence>
<comment type="function">
    <text evidence="9">Component of a complex required to localize phosphatidylinositol 4-kinase (PI4K) to the plasma membrane. The complex acts as a regulator of phosphatidylinositol 4-phosphate (PtdIns(4)P) synthesis. In the complex, plays a central role in bridging PI4KA to EFR3B and HYCC1, via direct interactions.</text>
</comment>
<dbReference type="Gene3D" id="1.25.40.10">
    <property type="entry name" value="Tetratricopeptide repeat domain"/>
    <property type="match status" value="2"/>
</dbReference>
<dbReference type="FunFam" id="1.25.40.10:FF:000035">
    <property type="entry name" value="Tetratricopeptide repeat domain 7B"/>
    <property type="match status" value="1"/>
</dbReference>
<dbReference type="InterPro" id="IPR019734">
    <property type="entry name" value="TPR_rpt"/>
</dbReference>
<evidence type="ECO:0000256" key="1">
    <source>
        <dbReference type="ARBA" id="ARBA00004236"/>
    </source>
</evidence>
<evidence type="ECO:0000256" key="10">
    <source>
        <dbReference type="ARBA" id="ARBA00062872"/>
    </source>
</evidence>
<dbReference type="Pfam" id="PF19440">
    <property type="entry name" value="TTC7_N"/>
    <property type="match status" value="1"/>
</dbReference>
<dbReference type="Proteomes" id="UP000567872">
    <property type="component" value="Unassembled WGS sequence"/>
</dbReference>
<keyword evidence="3" id="KW-1003">Cell membrane</keyword>
<dbReference type="Pfam" id="PF13432">
    <property type="entry name" value="TPR_16"/>
    <property type="match status" value="1"/>
</dbReference>
<name>A0A7K9V8Z3_ANSSE</name>
<dbReference type="OrthoDB" id="29013at2759"/>
<keyword evidence="15" id="KW-1185">Reference proteome</keyword>
<evidence type="ECO:0000256" key="12">
    <source>
        <dbReference type="PROSITE-ProRule" id="PRU00339"/>
    </source>
</evidence>
<keyword evidence="6" id="KW-0677">Repeat</keyword>
<evidence type="ECO:0000313" key="14">
    <source>
        <dbReference type="EMBL" id="NXI69412.1"/>
    </source>
</evidence>
<evidence type="ECO:0000256" key="3">
    <source>
        <dbReference type="ARBA" id="ARBA00022475"/>
    </source>
</evidence>
<dbReference type="GO" id="GO:0005886">
    <property type="term" value="C:plasma membrane"/>
    <property type="evidence" value="ECO:0007669"/>
    <property type="project" value="UniProtKB-SubCell"/>
</dbReference>
<dbReference type="EMBL" id="VXAA01004466">
    <property type="protein sequence ID" value="NXI69412.1"/>
    <property type="molecule type" value="Genomic_DNA"/>
</dbReference>
<dbReference type="InterPro" id="IPR045819">
    <property type="entry name" value="TTC7_N"/>
</dbReference>
<keyword evidence="8" id="KW-0472">Membrane</keyword>
<comment type="caution">
    <text evidence="14">The sequence shown here is derived from an EMBL/GenBank/DDBJ whole genome shotgun (WGS) entry which is preliminary data.</text>
</comment>
<dbReference type="GO" id="GO:0072659">
    <property type="term" value="P:protein localization to plasma membrane"/>
    <property type="evidence" value="ECO:0007669"/>
    <property type="project" value="TreeGrafter"/>
</dbReference>
<feature type="repeat" description="TPR" evidence="12">
    <location>
        <begin position="357"/>
        <end position="390"/>
    </location>
</feature>
<reference evidence="14 15" key="1">
    <citation type="submission" date="2019-09" db="EMBL/GenBank/DDBJ databases">
        <title>Bird 10,000 Genomes (B10K) Project - Family phase.</title>
        <authorList>
            <person name="Zhang G."/>
        </authorList>
    </citation>
    <scope>NUCLEOTIDE SEQUENCE [LARGE SCALE GENOMIC DNA]</scope>
    <source>
        <strain evidence="14">B10K-DU-001-57</strain>
        <tissue evidence="14">Muscle</tissue>
    </source>
</reference>
<dbReference type="Pfam" id="PF13181">
    <property type="entry name" value="TPR_8"/>
    <property type="match status" value="1"/>
</dbReference>
<dbReference type="GO" id="GO:0046854">
    <property type="term" value="P:phosphatidylinositol phosphate biosynthetic process"/>
    <property type="evidence" value="ECO:0007669"/>
    <property type="project" value="TreeGrafter"/>
</dbReference>
<evidence type="ECO:0000259" key="13">
    <source>
        <dbReference type="Pfam" id="PF19440"/>
    </source>
</evidence>
<gene>
    <name evidence="14" type="primary">Ttc7b</name>
    <name evidence="14" type="ORF">ANSSEM_R07027</name>
</gene>
<evidence type="ECO:0000256" key="2">
    <source>
        <dbReference type="ARBA" id="ARBA00004514"/>
    </source>
</evidence>
<feature type="non-terminal residue" evidence="14">
    <location>
        <position position="1"/>
    </location>
</feature>
<evidence type="ECO:0000313" key="15">
    <source>
        <dbReference type="Proteomes" id="UP000567872"/>
    </source>
</evidence>
<evidence type="ECO:0000256" key="11">
    <source>
        <dbReference type="ARBA" id="ARBA00073839"/>
    </source>
</evidence>